<evidence type="ECO:0000313" key="10">
    <source>
        <dbReference type="EMBL" id="UTV28611.1"/>
    </source>
</evidence>
<dbReference type="GO" id="GO:0004851">
    <property type="term" value="F:uroporphyrin-III C-methyltransferase activity"/>
    <property type="evidence" value="ECO:0007669"/>
    <property type="project" value="UniProtKB-EC"/>
</dbReference>
<dbReference type="Gene3D" id="3.30.950.10">
    <property type="entry name" value="Methyltransferase, Cobalt-precorrin-4 Transmethylase, Domain 2"/>
    <property type="match status" value="1"/>
</dbReference>
<dbReference type="NCBIfam" id="TIGR01469">
    <property type="entry name" value="cobA_cysG_Cterm"/>
    <property type="match status" value="1"/>
</dbReference>
<evidence type="ECO:0000256" key="8">
    <source>
        <dbReference type="ARBA" id="ARBA00025705"/>
    </source>
</evidence>
<dbReference type="Proteomes" id="UP001057998">
    <property type="component" value="Chromosome 1"/>
</dbReference>
<reference evidence="10" key="1">
    <citation type="submission" date="2022-07" db="EMBL/GenBank/DDBJ databases">
        <title>Genome sequencing of Photobacterium atrarenae GJH2-4.</title>
        <authorList>
            <person name="Park S.-J."/>
        </authorList>
    </citation>
    <scope>NUCLEOTIDE SEQUENCE</scope>
    <source>
        <strain evidence="10">GJH2-4</strain>
    </source>
</reference>
<sequence length="330" mass="34537">MPHTSTPAPVSVTSATATATATASASEIVRLNATNARTPAGRVSLVGAGPGDPDLLTVKALRTIQQADVIVYDRLVSPAIRALFPAGTPTIYVGKAKHQHSVPQQEINALLIAKARQGLDICRLKGGDAFVFGRGGEEMLELHQAGIETCLVPGITAASGCTSYAGIPLTHRGLAQGCTFVTAHAEKELDLNWASLARLDHTLVFYMGLTKAGLIAGELTRAGMGAATPVALIENGCCPQQRVIRGTLSELDALVGRHQVQSPALIVVGQVVSLAEQLQWFQTAMATQETTASQETTTTQATIATRETTATRETALAADSRVQTALKRVG</sequence>
<evidence type="ECO:0000256" key="6">
    <source>
        <dbReference type="ARBA" id="ARBA00022691"/>
    </source>
</evidence>
<dbReference type="Pfam" id="PF00590">
    <property type="entry name" value="TP_methylase"/>
    <property type="match status" value="1"/>
</dbReference>
<evidence type="ECO:0000256" key="1">
    <source>
        <dbReference type="ARBA" id="ARBA00004953"/>
    </source>
</evidence>
<dbReference type="PANTHER" id="PTHR45790">
    <property type="entry name" value="SIROHEME SYNTHASE-RELATED"/>
    <property type="match status" value="1"/>
</dbReference>
<comment type="similarity">
    <text evidence="2">Belongs to the precorrin methyltransferase family.</text>
</comment>
<proteinExistence type="inferred from homology"/>
<evidence type="ECO:0000313" key="11">
    <source>
        <dbReference type="Proteomes" id="UP001057998"/>
    </source>
</evidence>
<evidence type="ECO:0000259" key="9">
    <source>
        <dbReference type="Pfam" id="PF00590"/>
    </source>
</evidence>
<evidence type="ECO:0000256" key="2">
    <source>
        <dbReference type="ARBA" id="ARBA00005879"/>
    </source>
</evidence>
<evidence type="ECO:0000256" key="3">
    <source>
        <dbReference type="ARBA" id="ARBA00012162"/>
    </source>
</evidence>
<dbReference type="EMBL" id="CP101508">
    <property type="protein sequence ID" value="UTV28611.1"/>
    <property type="molecule type" value="Genomic_DNA"/>
</dbReference>
<name>A0ABY5GHF5_9GAMM</name>
<keyword evidence="4 10" id="KW-0489">Methyltransferase</keyword>
<dbReference type="EC" id="2.1.1.107" evidence="3"/>
<organism evidence="10 11">
    <name type="scientific">Photobacterium atrarenae</name>
    <dbReference type="NCBI Taxonomy" id="865757"/>
    <lineage>
        <taxon>Bacteria</taxon>
        <taxon>Pseudomonadati</taxon>
        <taxon>Pseudomonadota</taxon>
        <taxon>Gammaproteobacteria</taxon>
        <taxon>Vibrionales</taxon>
        <taxon>Vibrionaceae</taxon>
        <taxon>Photobacterium</taxon>
    </lineage>
</organism>
<dbReference type="Gene3D" id="3.40.1010.10">
    <property type="entry name" value="Cobalt-precorrin-4 Transmethylase, Domain 1"/>
    <property type="match status" value="1"/>
</dbReference>
<feature type="domain" description="Tetrapyrrole methylase" evidence="9">
    <location>
        <begin position="43"/>
        <end position="252"/>
    </location>
</feature>
<dbReference type="NCBIfam" id="NF004790">
    <property type="entry name" value="PRK06136.1"/>
    <property type="match status" value="1"/>
</dbReference>
<protein>
    <recommendedName>
        <fullName evidence="3">uroporphyrinogen-III C-methyltransferase</fullName>
        <ecNumber evidence="3">2.1.1.107</ecNumber>
    </recommendedName>
</protein>
<dbReference type="GO" id="GO:0032259">
    <property type="term" value="P:methylation"/>
    <property type="evidence" value="ECO:0007669"/>
    <property type="project" value="UniProtKB-KW"/>
</dbReference>
<comment type="pathway">
    <text evidence="8">Porphyrin-containing compound metabolism; siroheme biosynthesis; precorrin-2 from uroporphyrinogen III: step 1/1.</text>
</comment>
<dbReference type="CDD" id="cd11642">
    <property type="entry name" value="SUMT"/>
    <property type="match status" value="1"/>
</dbReference>
<dbReference type="InterPro" id="IPR014777">
    <property type="entry name" value="4pyrrole_Mease_sub1"/>
</dbReference>
<dbReference type="InterPro" id="IPR003043">
    <property type="entry name" value="Uropor_MeTrfase_CS"/>
</dbReference>
<keyword evidence="7" id="KW-0627">Porphyrin biosynthesis</keyword>
<dbReference type="PROSITE" id="PS00839">
    <property type="entry name" value="SUMT_1"/>
    <property type="match status" value="1"/>
</dbReference>
<keyword evidence="6" id="KW-0949">S-adenosyl-L-methionine</keyword>
<evidence type="ECO:0000256" key="7">
    <source>
        <dbReference type="ARBA" id="ARBA00023244"/>
    </source>
</evidence>
<dbReference type="InterPro" id="IPR000878">
    <property type="entry name" value="4pyrrol_Mease"/>
</dbReference>
<gene>
    <name evidence="10" type="primary">cobA</name>
    <name evidence="10" type="ORF">NNL38_05025</name>
</gene>
<evidence type="ECO:0000256" key="5">
    <source>
        <dbReference type="ARBA" id="ARBA00022679"/>
    </source>
</evidence>
<accession>A0ABY5GHF5</accession>
<comment type="pathway">
    <text evidence="1">Cofactor biosynthesis; adenosylcobalamin biosynthesis.</text>
</comment>
<dbReference type="InterPro" id="IPR014776">
    <property type="entry name" value="4pyrrole_Mease_sub2"/>
</dbReference>
<keyword evidence="11" id="KW-1185">Reference proteome</keyword>
<evidence type="ECO:0000256" key="4">
    <source>
        <dbReference type="ARBA" id="ARBA00022603"/>
    </source>
</evidence>
<dbReference type="InterPro" id="IPR050161">
    <property type="entry name" value="Siro_Cobalamin_biosynth"/>
</dbReference>
<dbReference type="PANTHER" id="PTHR45790:SF1">
    <property type="entry name" value="SIROHEME SYNTHASE"/>
    <property type="match status" value="1"/>
</dbReference>
<dbReference type="InterPro" id="IPR035996">
    <property type="entry name" value="4pyrrol_Methylase_sf"/>
</dbReference>
<dbReference type="InterPro" id="IPR006366">
    <property type="entry name" value="CobA/CysG_C"/>
</dbReference>
<dbReference type="RefSeq" id="WP_255389930.1">
    <property type="nucleotide sequence ID" value="NZ_CP101508.1"/>
</dbReference>
<dbReference type="SUPFAM" id="SSF53790">
    <property type="entry name" value="Tetrapyrrole methylase"/>
    <property type="match status" value="1"/>
</dbReference>
<keyword evidence="5 10" id="KW-0808">Transferase</keyword>